<keyword evidence="3" id="KW-1185">Reference proteome</keyword>
<reference evidence="2 3" key="1">
    <citation type="submission" date="2019-05" db="EMBL/GenBank/DDBJ databases">
        <title>Emergence of the Ug99 lineage of the wheat stem rust pathogen through somatic hybridization.</title>
        <authorList>
            <person name="Li F."/>
            <person name="Upadhyaya N.M."/>
            <person name="Sperschneider J."/>
            <person name="Matny O."/>
            <person name="Nguyen-Phuc H."/>
            <person name="Mago R."/>
            <person name="Raley C."/>
            <person name="Miller M.E."/>
            <person name="Silverstein K.A.T."/>
            <person name="Henningsen E."/>
            <person name="Hirsch C.D."/>
            <person name="Visser B."/>
            <person name="Pretorius Z.A."/>
            <person name="Steffenson B.J."/>
            <person name="Schwessinger B."/>
            <person name="Dodds P.N."/>
            <person name="Figueroa M."/>
        </authorList>
    </citation>
    <scope>NUCLEOTIDE SEQUENCE [LARGE SCALE GENOMIC DNA]</scope>
    <source>
        <strain evidence="2">21-0</strain>
    </source>
</reference>
<sequence>MVRSIGVGCKHTKHTKHTNRLSTLTDTTDNTNNTNDTWNTNRTDHINNTNTTDKTDIPDKTELNNRWCDSFGFLVDQHQRTNISLTLFVTSVCRSESLQLKHRQHSIGLDLDLDFDPFQSRDSVGSRDYLGDPLRQTTIRLALRVGVLIPGTTLVIHSGKQPYDWLCLAISTLFILAQANPTSSKRCKQTLDEDTLIIFSMFSSRVSRLVPGTTLGIHSGKQPYDWLGLSISIP</sequence>
<dbReference type="EMBL" id="VSWC01000119">
    <property type="protein sequence ID" value="KAA1083183.1"/>
    <property type="molecule type" value="Genomic_DNA"/>
</dbReference>
<evidence type="ECO:0000313" key="3">
    <source>
        <dbReference type="Proteomes" id="UP000324748"/>
    </source>
</evidence>
<evidence type="ECO:0000313" key="2">
    <source>
        <dbReference type="EMBL" id="KAA1084843.1"/>
    </source>
</evidence>
<comment type="caution">
    <text evidence="2">The sequence shown here is derived from an EMBL/GenBank/DDBJ whole genome shotgun (WGS) entry which is preliminary data.</text>
</comment>
<dbReference type="Proteomes" id="UP000324748">
    <property type="component" value="Unassembled WGS sequence"/>
</dbReference>
<evidence type="ECO:0000313" key="1">
    <source>
        <dbReference type="EMBL" id="KAA1083183.1"/>
    </source>
</evidence>
<dbReference type="EMBL" id="VSWC01000118">
    <property type="protein sequence ID" value="KAA1084843.1"/>
    <property type="molecule type" value="Genomic_DNA"/>
</dbReference>
<protein>
    <submittedName>
        <fullName evidence="2">Uncharacterized protein</fullName>
    </submittedName>
</protein>
<gene>
    <name evidence="1" type="ORF">PGT21_027168</name>
    <name evidence="2" type="ORF">PGT21_035969</name>
</gene>
<organism evidence="2 3">
    <name type="scientific">Puccinia graminis f. sp. tritici</name>
    <dbReference type="NCBI Taxonomy" id="56615"/>
    <lineage>
        <taxon>Eukaryota</taxon>
        <taxon>Fungi</taxon>
        <taxon>Dikarya</taxon>
        <taxon>Basidiomycota</taxon>
        <taxon>Pucciniomycotina</taxon>
        <taxon>Pucciniomycetes</taxon>
        <taxon>Pucciniales</taxon>
        <taxon>Pucciniaceae</taxon>
        <taxon>Puccinia</taxon>
    </lineage>
</organism>
<proteinExistence type="predicted"/>
<name>A0A5B0N8H9_PUCGR</name>
<accession>A0A5B0N8H9</accession>
<dbReference type="AlphaFoldDB" id="A0A5B0N8H9"/>